<sequence length="174" mass="19358">MKRLPIFLSLILLSVLFTNCSEDDGNTVSGEGFLRCKLNGELREFNYLVNANDPPREETVHFVVVGGFEEKNINKSPSFEIMLVSEENIGKGTYSVAGESFPELDGQYCMQIYDGETHTGTECFIGGRSNGTYFTLNITSMDDWGVKGIFSGLLRDVDHNLLEITEGEFAAPYN</sequence>
<keyword evidence="1" id="KW-0732">Signal</keyword>
<dbReference type="EMBL" id="WELG01000001">
    <property type="protein sequence ID" value="KAB7530208.1"/>
    <property type="molecule type" value="Genomic_DNA"/>
</dbReference>
<organism evidence="2 3">
    <name type="scientific">Flagellimonas olearia</name>
    <dbReference type="NCBI Taxonomy" id="552546"/>
    <lineage>
        <taxon>Bacteria</taxon>
        <taxon>Pseudomonadati</taxon>
        <taxon>Bacteroidota</taxon>
        <taxon>Flavobacteriia</taxon>
        <taxon>Flavobacteriales</taxon>
        <taxon>Flavobacteriaceae</taxon>
        <taxon>Flagellimonas</taxon>
    </lineage>
</organism>
<comment type="caution">
    <text evidence="2">The sequence shown here is derived from an EMBL/GenBank/DDBJ whole genome shotgun (WGS) entry which is preliminary data.</text>
</comment>
<name>A0A6I1DY44_9FLAO</name>
<protein>
    <submittedName>
        <fullName evidence="2">Uncharacterized protein</fullName>
    </submittedName>
</protein>
<evidence type="ECO:0000256" key="1">
    <source>
        <dbReference type="SAM" id="SignalP"/>
    </source>
</evidence>
<accession>A0A6I1DY44</accession>
<dbReference type="OrthoDB" id="1349136at2"/>
<gene>
    <name evidence="2" type="ORF">F8C76_01485</name>
</gene>
<evidence type="ECO:0000313" key="3">
    <source>
        <dbReference type="Proteomes" id="UP000429785"/>
    </source>
</evidence>
<proteinExistence type="predicted"/>
<reference evidence="2 3" key="1">
    <citation type="submission" date="2019-10" db="EMBL/GenBank/DDBJ databases">
        <title>Muricauda olearia CL-SS4 JCM15563 genome.</title>
        <authorList>
            <person name="Liu L."/>
        </authorList>
    </citation>
    <scope>NUCLEOTIDE SEQUENCE [LARGE SCALE GENOMIC DNA]</scope>
    <source>
        <strain evidence="2 3">CL-SS4</strain>
    </source>
</reference>
<dbReference type="RefSeq" id="WP_152130141.1">
    <property type="nucleotide sequence ID" value="NZ_WELG01000001.1"/>
</dbReference>
<feature type="signal peptide" evidence="1">
    <location>
        <begin position="1"/>
        <end position="20"/>
    </location>
</feature>
<dbReference type="Proteomes" id="UP000429785">
    <property type="component" value="Unassembled WGS sequence"/>
</dbReference>
<feature type="chain" id="PRO_5026224138" evidence="1">
    <location>
        <begin position="21"/>
        <end position="174"/>
    </location>
</feature>
<dbReference type="AlphaFoldDB" id="A0A6I1DY44"/>
<evidence type="ECO:0000313" key="2">
    <source>
        <dbReference type="EMBL" id="KAB7530208.1"/>
    </source>
</evidence>